<feature type="compositionally biased region" description="Basic and acidic residues" evidence="1">
    <location>
        <begin position="281"/>
        <end position="305"/>
    </location>
</feature>
<dbReference type="PANTHER" id="PTHR42951:SF4">
    <property type="entry name" value="ACYL-COENZYME A THIOESTERASE MBLAC2"/>
    <property type="match status" value="1"/>
</dbReference>
<comment type="caution">
    <text evidence="3">The sequence shown here is derived from an EMBL/GenBank/DDBJ whole genome shotgun (WGS) entry which is preliminary data.</text>
</comment>
<reference evidence="3 4" key="1">
    <citation type="submission" date="2020-01" db="EMBL/GenBank/DDBJ databases">
        <title>Whole genome sequence of Heliobacterium gestii DSM 11169.</title>
        <authorList>
            <person name="Kyndt J.A."/>
            <person name="Meyer T.E."/>
        </authorList>
    </citation>
    <scope>NUCLEOTIDE SEQUENCE [LARGE SCALE GENOMIC DNA]</scope>
    <source>
        <strain evidence="3 4">DSM 11169</strain>
    </source>
</reference>
<evidence type="ECO:0000259" key="2">
    <source>
        <dbReference type="SMART" id="SM00849"/>
    </source>
</evidence>
<keyword evidence="4" id="KW-1185">Reference proteome</keyword>
<dbReference type="OrthoDB" id="9761531at2"/>
<dbReference type="GO" id="GO:0016787">
    <property type="term" value="F:hydrolase activity"/>
    <property type="evidence" value="ECO:0007669"/>
    <property type="project" value="UniProtKB-KW"/>
</dbReference>
<dbReference type="PANTHER" id="PTHR42951">
    <property type="entry name" value="METALLO-BETA-LACTAMASE DOMAIN-CONTAINING"/>
    <property type="match status" value="1"/>
</dbReference>
<dbReference type="InterPro" id="IPR036866">
    <property type="entry name" value="RibonucZ/Hydroxyglut_hydro"/>
</dbReference>
<evidence type="ECO:0000313" key="3">
    <source>
        <dbReference type="EMBL" id="MZP43331.1"/>
    </source>
</evidence>
<feature type="domain" description="Metallo-beta-lactamase" evidence="2">
    <location>
        <begin position="21"/>
        <end position="202"/>
    </location>
</feature>
<protein>
    <submittedName>
        <fullName evidence="3">MBL fold metallo-hydrolase</fullName>
    </submittedName>
</protein>
<evidence type="ECO:0000256" key="1">
    <source>
        <dbReference type="SAM" id="MobiDB-lite"/>
    </source>
</evidence>
<feature type="region of interest" description="Disordered" evidence="1">
    <location>
        <begin position="255"/>
        <end position="305"/>
    </location>
</feature>
<gene>
    <name evidence="3" type="ORF">GTO89_09795</name>
</gene>
<feature type="compositionally biased region" description="Polar residues" evidence="1">
    <location>
        <begin position="261"/>
        <end position="271"/>
    </location>
</feature>
<dbReference type="SMART" id="SM00849">
    <property type="entry name" value="Lactamase_B"/>
    <property type="match status" value="1"/>
</dbReference>
<accession>A0A845LCP2</accession>
<sequence>MRIIRPHERLTLFQTEVEGYLTTAALLLLPGCNVVVDTMELPERMDPLWSHLRERGREKLPLWVINSHHHWDHVWGNSAFPGSPIIAHEFCRRRLETGGAAVLCQYRSKDDRYDAVSLVLPGLTFTDRMVLHDGDCRLELLHFPGHTDDSLLVTLPGEGLLLAGDSLEDPFPMLEWEGGTERYLRNLLTLRGKTIRTVIPGHGPLSGPDLIERNLYYVRQVWQMARLAVRRKEPLESLFEIPVEVFFRPAMDSPARRAGTSALNPPSTPASASPEGSGLRPCDRDTHARNLERAYLDARDAPEER</sequence>
<dbReference type="Pfam" id="PF00753">
    <property type="entry name" value="Lactamase_B"/>
    <property type="match status" value="1"/>
</dbReference>
<keyword evidence="3" id="KW-0378">Hydrolase</keyword>
<evidence type="ECO:0000313" key="4">
    <source>
        <dbReference type="Proteomes" id="UP000471031"/>
    </source>
</evidence>
<dbReference type="InterPro" id="IPR050855">
    <property type="entry name" value="NDM-1-like"/>
</dbReference>
<proteinExistence type="predicted"/>
<dbReference type="Gene3D" id="3.60.15.10">
    <property type="entry name" value="Ribonuclease Z/Hydroxyacylglutathione hydrolase-like"/>
    <property type="match status" value="1"/>
</dbReference>
<organism evidence="3 4">
    <name type="scientific">Heliomicrobium gestii</name>
    <name type="common">Heliobacterium gestii</name>
    <dbReference type="NCBI Taxonomy" id="2699"/>
    <lineage>
        <taxon>Bacteria</taxon>
        <taxon>Bacillati</taxon>
        <taxon>Bacillota</taxon>
        <taxon>Clostridia</taxon>
        <taxon>Eubacteriales</taxon>
        <taxon>Heliobacteriaceae</taxon>
        <taxon>Heliomicrobium</taxon>
    </lineage>
</organism>
<dbReference type="RefSeq" id="WP_161261896.1">
    <property type="nucleotide sequence ID" value="NZ_JAFBDC010000013.1"/>
</dbReference>
<dbReference type="AlphaFoldDB" id="A0A845LCP2"/>
<dbReference type="SUPFAM" id="SSF56281">
    <property type="entry name" value="Metallo-hydrolase/oxidoreductase"/>
    <property type="match status" value="1"/>
</dbReference>
<dbReference type="Proteomes" id="UP000471031">
    <property type="component" value="Unassembled WGS sequence"/>
</dbReference>
<name>A0A845LCP2_HELGE</name>
<dbReference type="EMBL" id="WXEX01000007">
    <property type="protein sequence ID" value="MZP43331.1"/>
    <property type="molecule type" value="Genomic_DNA"/>
</dbReference>
<dbReference type="CDD" id="cd16282">
    <property type="entry name" value="metallo-hydrolase-like_MBL-fold"/>
    <property type="match status" value="1"/>
</dbReference>
<dbReference type="InterPro" id="IPR001279">
    <property type="entry name" value="Metallo-B-lactamas"/>
</dbReference>